<accession>A0A4S4K2L6</accession>
<name>A0A4S4K2L6_ALKAL</name>
<proteinExistence type="predicted"/>
<dbReference type="AlphaFoldDB" id="A0A4S4K2L6"/>
<evidence type="ECO:0000313" key="1">
    <source>
        <dbReference type="EMBL" id="THG91898.1"/>
    </source>
</evidence>
<comment type="caution">
    <text evidence="1">The sequence shown here is derived from an EMBL/GenBank/DDBJ whole genome shotgun (WGS) entry which is preliminary data.</text>
</comment>
<protein>
    <submittedName>
        <fullName evidence="1">Uncharacterized protein</fullName>
    </submittedName>
</protein>
<evidence type="ECO:0000313" key="2">
    <source>
        <dbReference type="Proteomes" id="UP000297014"/>
    </source>
</evidence>
<reference evidence="1 2" key="1">
    <citation type="submission" date="2014-01" db="EMBL/GenBank/DDBJ databases">
        <title>Draft genome sequencing of Bacillus alcalophilus CGMCC 1.3604.</title>
        <authorList>
            <person name="Yang J."/>
            <person name="Diao L."/>
            <person name="Yang S."/>
        </authorList>
    </citation>
    <scope>NUCLEOTIDE SEQUENCE [LARGE SCALE GENOMIC DNA]</scope>
    <source>
        <strain evidence="1 2">CGMCC 1.3604</strain>
    </source>
</reference>
<dbReference type="Proteomes" id="UP000297014">
    <property type="component" value="Unassembled WGS sequence"/>
</dbReference>
<gene>
    <name evidence="1" type="ORF">AJ85_00955</name>
</gene>
<organism evidence="1 2">
    <name type="scientific">Alkalihalobacillus alcalophilus ATCC 27647 = CGMCC 1.3604</name>
    <dbReference type="NCBI Taxonomy" id="1218173"/>
    <lineage>
        <taxon>Bacteria</taxon>
        <taxon>Bacillati</taxon>
        <taxon>Bacillota</taxon>
        <taxon>Bacilli</taxon>
        <taxon>Bacillales</taxon>
        <taxon>Bacillaceae</taxon>
        <taxon>Alkalihalobacillus</taxon>
    </lineage>
</organism>
<sequence length="31" mass="3678">MNLIHFLMLVEAFLHQEEMLLSIVKTMKFNG</sequence>
<dbReference type="EMBL" id="JALP01000038">
    <property type="protein sequence ID" value="THG91898.1"/>
    <property type="molecule type" value="Genomic_DNA"/>
</dbReference>